<gene>
    <name evidence="2" type="ORF">ACFQ3F_10185</name>
</gene>
<accession>A0ABW3VZF3</accession>
<dbReference type="Proteomes" id="UP001597229">
    <property type="component" value="Unassembled WGS sequence"/>
</dbReference>
<comment type="caution">
    <text evidence="2">The sequence shown here is derived from an EMBL/GenBank/DDBJ whole genome shotgun (WGS) entry which is preliminary data.</text>
</comment>
<protein>
    <submittedName>
        <fullName evidence="2">Uncharacterized protein</fullName>
    </submittedName>
</protein>
<dbReference type="RefSeq" id="WP_367919346.1">
    <property type="nucleotide sequence ID" value="NZ_BAABAC010000022.1"/>
</dbReference>
<feature type="chain" id="PRO_5045143377" evidence="1">
    <location>
        <begin position="33"/>
        <end position="99"/>
    </location>
</feature>
<keyword evidence="3" id="KW-1185">Reference proteome</keyword>
<sequence>MSRHARITLTLGLGLLLVVPTATVSSATPARAVPLEAGTYAGRLISDGTAQEKATMKVTRDRKLAAFKVNLTVYCWNLDHIEVRVHPLAFPRTRTRRAG</sequence>
<evidence type="ECO:0000256" key="1">
    <source>
        <dbReference type="SAM" id="SignalP"/>
    </source>
</evidence>
<reference evidence="3" key="1">
    <citation type="journal article" date="2019" name="Int. J. Syst. Evol. Microbiol.">
        <title>The Global Catalogue of Microorganisms (GCM) 10K type strain sequencing project: providing services to taxonomists for standard genome sequencing and annotation.</title>
        <authorList>
            <consortium name="The Broad Institute Genomics Platform"/>
            <consortium name="The Broad Institute Genome Sequencing Center for Infectious Disease"/>
            <person name="Wu L."/>
            <person name="Ma J."/>
        </authorList>
    </citation>
    <scope>NUCLEOTIDE SEQUENCE [LARGE SCALE GENOMIC DNA]</scope>
    <source>
        <strain evidence="3">CCUG 52478</strain>
    </source>
</reference>
<evidence type="ECO:0000313" key="2">
    <source>
        <dbReference type="EMBL" id="MFD1248156.1"/>
    </source>
</evidence>
<organism evidence="2 3">
    <name type="scientific">Nocardioides ginsengisoli</name>
    <dbReference type="NCBI Taxonomy" id="363868"/>
    <lineage>
        <taxon>Bacteria</taxon>
        <taxon>Bacillati</taxon>
        <taxon>Actinomycetota</taxon>
        <taxon>Actinomycetes</taxon>
        <taxon>Propionibacteriales</taxon>
        <taxon>Nocardioidaceae</taxon>
        <taxon>Nocardioides</taxon>
    </lineage>
</organism>
<feature type="signal peptide" evidence="1">
    <location>
        <begin position="1"/>
        <end position="32"/>
    </location>
</feature>
<evidence type="ECO:0000313" key="3">
    <source>
        <dbReference type="Proteomes" id="UP001597229"/>
    </source>
</evidence>
<keyword evidence="1" id="KW-0732">Signal</keyword>
<name>A0ABW3VZF3_9ACTN</name>
<dbReference type="EMBL" id="JBHTLX010000012">
    <property type="protein sequence ID" value="MFD1248156.1"/>
    <property type="molecule type" value="Genomic_DNA"/>
</dbReference>
<proteinExistence type="predicted"/>